<protein>
    <recommendedName>
        <fullName evidence="1">VIT domain-containing protein</fullName>
    </recommendedName>
</protein>
<dbReference type="EMBL" id="JANEYF010002848">
    <property type="protein sequence ID" value="KAJ8941609.1"/>
    <property type="molecule type" value="Genomic_DNA"/>
</dbReference>
<evidence type="ECO:0000259" key="1">
    <source>
        <dbReference type="PROSITE" id="PS51468"/>
    </source>
</evidence>
<dbReference type="Pfam" id="PF08487">
    <property type="entry name" value="VIT"/>
    <property type="match status" value="1"/>
</dbReference>
<organism evidence="2 3">
    <name type="scientific">Rhamnusium bicolor</name>
    <dbReference type="NCBI Taxonomy" id="1586634"/>
    <lineage>
        <taxon>Eukaryota</taxon>
        <taxon>Metazoa</taxon>
        <taxon>Ecdysozoa</taxon>
        <taxon>Arthropoda</taxon>
        <taxon>Hexapoda</taxon>
        <taxon>Insecta</taxon>
        <taxon>Pterygota</taxon>
        <taxon>Neoptera</taxon>
        <taxon>Endopterygota</taxon>
        <taxon>Coleoptera</taxon>
        <taxon>Polyphaga</taxon>
        <taxon>Cucujiformia</taxon>
        <taxon>Chrysomeloidea</taxon>
        <taxon>Cerambycidae</taxon>
        <taxon>Lepturinae</taxon>
        <taxon>Rhagiini</taxon>
        <taxon>Rhamnusium</taxon>
    </lineage>
</organism>
<sequence>MVKVDENIDEEEIILPKIYEMRIDTNVSNRFAKTLVTSKVRNLAKSAQEATFSVVIPDQAYISGFTMEIDGKSYEAYVQEKEEAKNTYKNVSAYN</sequence>
<name>A0AAV8XSG1_9CUCU</name>
<dbReference type="PANTHER" id="PTHR10338">
    <property type="entry name" value="INTER-ALPHA-TRYPSIN INHIBITOR HEAVY CHAIN FAMILY MEMBER"/>
    <property type="match status" value="1"/>
</dbReference>
<dbReference type="InterPro" id="IPR013694">
    <property type="entry name" value="VIT"/>
</dbReference>
<feature type="domain" description="VIT" evidence="1">
    <location>
        <begin position="2"/>
        <end position="95"/>
    </location>
</feature>
<gene>
    <name evidence="2" type="ORF">NQ314_010340</name>
</gene>
<dbReference type="Proteomes" id="UP001162156">
    <property type="component" value="Unassembled WGS sequence"/>
</dbReference>
<dbReference type="InterPro" id="IPR050934">
    <property type="entry name" value="ITIH"/>
</dbReference>
<comment type="caution">
    <text evidence="2">The sequence shown here is derived from an EMBL/GenBank/DDBJ whole genome shotgun (WGS) entry which is preliminary data.</text>
</comment>
<reference evidence="2" key="1">
    <citation type="journal article" date="2023" name="Insect Mol. Biol.">
        <title>Genome sequencing provides insights into the evolution of gene families encoding plant cell wall-degrading enzymes in longhorned beetles.</title>
        <authorList>
            <person name="Shin N.R."/>
            <person name="Okamura Y."/>
            <person name="Kirsch R."/>
            <person name="Pauchet Y."/>
        </authorList>
    </citation>
    <scope>NUCLEOTIDE SEQUENCE</scope>
    <source>
        <strain evidence="2">RBIC_L_NR</strain>
    </source>
</reference>
<dbReference type="AlphaFoldDB" id="A0AAV8XSG1"/>
<proteinExistence type="predicted"/>
<dbReference type="PANTHER" id="PTHR10338:SF108">
    <property type="entry name" value="INTER-ALPHA-TRYPSIN INHIBITOR HEAVY CHAIN H4-LIKE PROTEIN"/>
    <property type="match status" value="1"/>
</dbReference>
<dbReference type="PROSITE" id="PS51468">
    <property type="entry name" value="VIT"/>
    <property type="match status" value="1"/>
</dbReference>
<accession>A0AAV8XSG1</accession>
<keyword evidence="3" id="KW-1185">Reference proteome</keyword>
<evidence type="ECO:0000313" key="3">
    <source>
        <dbReference type="Proteomes" id="UP001162156"/>
    </source>
</evidence>
<evidence type="ECO:0000313" key="2">
    <source>
        <dbReference type="EMBL" id="KAJ8941609.1"/>
    </source>
</evidence>
<dbReference type="SMART" id="SM00609">
    <property type="entry name" value="VIT"/>
    <property type="match status" value="1"/>
</dbReference>